<dbReference type="InterPro" id="IPR051333">
    <property type="entry name" value="CLIP_Serine_Protease"/>
</dbReference>
<dbReference type="PANTHER" id="PTHR24260">
    <property type="match status" value="1"/>
</dbReference>
<dbReference type="GO" id="GO:0004252">
    <property type="term" value="F:serine-type endopeptidase activity"/>
    <property type="evidence" value="ECO:0007669"/>
    <property type="project" value="InterPro"/>
</dbReference>
<name>A0A7R8YW43_HERIL</name>
<dbReference type="EMBL" id="LR899011">
    <property type="protein sequence ID" value="CAD7084450.1"/>
    <property type="molecule type" value="Genomic_DNA"/>
</dbReference>
<organism evidence="4 5">
    <name type="scientific">Hermetia illucens</name>
    <name type="common">Black soldier fly</name>
    <dbReference type="NCBI Taxonomy" id="343691"/>
    <lineage>
        <taxon>Eukaryota</taxon>
        <taxon>Metazoa</taxon>
        <taxon>Ecdysozoa</taxon>
        <taxon>Arthropoda</taxon>
        <taxon>Hexapoda</taxon>
        <taxon>Insecta</taxon>
        <taxon>Pterygota</taxon>
        <taxon>Neoptera</taxon>
        <taxon>Endopterygota</taxon>
        <taxon>Diptera</taxon>
        <taxon>Brachycera</taxon>
        <taxon>Stratiomyomorpha</taxon>
        <taxon>Stratiomyidae</taxon>
        <taxon>Hermetiinae</taxon>
        <taxon>Hermetia</taxon>
    </lineage>
</organism>
<feature type="region of interest" description="Disordered" evidence="1">
    <location>
        <begin position="144"/>
        <end position="165"/>
    </location>
</feature>
<dbReference type="InterPro" id="IPR043504">
    <property type="entry name" value="Peptidase_S1_PA_chymotrypsin"/>
</dbReference>
<dbReference type="GO" id="GO:0006508">
    <property type="term" value="P:proteolysis"/>
    <property type="evidence" value="ECO:0007669"/>
    <property type="project" value="InterPro"/>
</dbReference>
<feature type="chain" id="PRO_5030590650" description="Peptidase S1 domain-containing protein" evidence="2">
    <location>
        <begin position="20"/>
        <end position="403"/>
    </location>
</feature>
<evidence type="ECO:0000256" key="2">
    <source>
        <dbReference type="SAM" id="SignalP"/>
    </source>
</evidence>
<dbReference type="AlphaFoldDB" id="A0A7R8YW43"/>
<evidence type="ECO:0000313" key="4">
    <source>
        <dbReference type="EMBL" id="CAD7084450.1"/>
    </source>
</evidence>
<feature type="signal peptide" evidence="2">
    <location>
        <begin position="1"/>
        <end position="19"/>
    </location>
</feature>
<evidence type="ECO:0000256" key="1">
    <source>
        <dbReference type="SAM" id="MobiDB-lite"/>
    </source>
</evidence>
<dbReference type="OMA" id="NCGRIAK"/>
<dbReference type="InterPro" id="IPR009003">
    <property type="entry name" value="Peptidase_S1_PA"/>
</dbReference>
<feature type="domain" description="Peptidase S1" evidence="3">
    <location>
        <begin position="171"/>
        <end position="403"/>
    </location>
</feature>
<proteinExistence type="predicted"/>
<protein>
    <recommendedName>
        <fullName evidence="3">Peptidase S1 domain-containing protein</fullName>
    </recommendedName>
</protein>
<dbReference type="Gene3D" id="2.40.10.10">
    <property type="entry name" value="Trypsin-like serine proteases"/>
    <property type="match status" value="1"/>
</dbReference>
<evidence type="ECO:0000259" key="3">
    <source>
        <dbReference type="PROSITE" id="PS50240"/>
    </source>
</evidence>
<dbReference type="PANTHER" id="PTHR24260:SF136">
    <property type="entry name" value="GH08193P-RELATED"/>
    <property type="match status" value="1"/>
</dbReference>
<sequence>MFNRWLILYFSLSLVSVRAEDIGSIGDALEIGNPCGNYIITVERLIGGPPDRENYWDGTVHLQNHKNLTEAVVTLQLAAPATVIVDEKDGILHTQSNPYNITFFKTKDDTFNAKFHVRALNGEVFPHLKGLLLNGVDICPNLQEGSPAAEQDEAENPIAENSPDGTNCGRIAKGISFDDIWFISVYYINDNTTTFKCGGVYIAPKHVLTTGNCVTNNGLPIDPDNLRVQVSFLKDHVHARNYSVDFIRIHEKFNHLNGTNDIAIMQISLIEDIDKIVPPVCLWNGVGGSEKAAVTANLQLVTRNQHSEEVTKTDVSIVSSYDCQQESESITPSTLCGEFQDNLEICSENNGGGLFVRKNDVTFLRGLLSVNGYQEESKNCESRNRNIFVDVGKYVDWIRDNTQ</sequence>
<accession>A0A7R8YW43</accession>
<reference evidence="4 5" key="1">
    <citation type="submission" date="2020-11" db="EMBL/GenBank/DDBJ databases">
        <authorList>
            <person name="Wallbank WR R."/>
            <person name="Pardo Diaz C."/>
            <person name="Kozak K."/>
            <person name="Martin S."/>
            <person name="Jiggins C."/>
            <person name="Moest M."/>
            <person name="Warren A I."/>
            <person name="Generalovic N T."/>
            <person name="Byers J.R.P. K."/>
            <person name="Montejo-Kovacevich G."/>
            <person name="Yen C E."/>
        </authorList>
    </citation>
    <scope>NUCLEOTIDE SEQUENCE [LARGE SCALE GENOMIC DNA]</scope>
</reference>
<dbReference type="OrthoDB" id="6147874at2759"/>
<dbReference type="InterPro" id="IPR001254">
    <property type="entry name" value="Trypsin_dom"/>
</dbReference>
<gene>
    <name evidence="4" type="ORF">HERILL_LOCUS7341</name>
</gene>
<keyword evidence="5" id="KW-1185">Reference proteome</keyword>
<evidence type="ECO:0000313" key="5">
    <source>
        <dbReference type="Proteomes" id="UP000594454"/>
    </source>
</evidence>
<dbReference type="PROSITE" id="PS50240">
    <property type="entry name" value="TRYPSIN_DOM"/>
    <property type="match status" value="1"/>
</dbReference>
<dbReference type="SMART" id="SM00020">
    <property type="entry name" value="Tryp_SPc"/>
    <property type="match status" value="1"/>
</dbReference>
<keyword evidence="2" id="KW-0732">Signal</keyword>
<dbReference type="SUPFAM" id="SSF50494">
    <property type="entry name" value="Trypsin-like serine proteases"/>
    <property type="match status" value="1"/>
</dbReference>
<dbReference type="Pfam" id="PF00089">
    <property type="entry name" value="Trypsin"/>
    <property type="match status" value="1"/>
</dbReference>
<dbReference type="Proteomes" id="UP000594454">
    <property type="component" value="Chromosome 3"/>
</dbReference>
<dbReference type="InParanoid" id="A0A7R8YW43"/>